<dbReference type="Proteomes" id="UP000647133">
    <property type="component" value="Unassembled WGS sequence"/>
</dbReference>
<dbReference type="InterPro" id="IPR011990">
    <property type="entry name" value="TPR-like_helical_dom_sf"/>
</dbReference>
<keyword evidence="1" id="KW-0677">Repeat</keyword>
<dbReference type="InterPro" id="IPR019734">
    <property type="entry name" value="TPR_rpt"/>
</dbReference>
<evidence type="ECO:0000256" key="4">
    <source>
        <dbReference type="SAM" id="MobiDB-lite"/>
    </source>
</evidence>
<evidence type="ECO:0000313" key="5">
    <source>
        <dbReference type="EMBL" id="MBD8488697.1"/>
    </source>
</evidence>
<evidence type="ECO:0000313" key="6">
    <source>
        <dbReference type="Proteomes" id="UP000647133"/>
    </source>
</evidence>
<evidence type="ECO:0000256" key="1">
    <source>
        <dbReference type="ARBA" id="ARBA00022737"/>
    </source>
</evidence>
<reference evidence="5 6" key="1">
    <citation type="submission" date="2020-09" db="EMBL/GenBank/DDBJ databases">
        <title>Echinicola sp. CAU 1574 isolated from sand of Sido Beach.</title>
        <authorList>
            <person name="Kim W."/>
        </authorList>
    </citation>
    <scope>NUCLEOTIDE SEQUENCE [LARGE SCALE GENOMIC DNA]</scope>
    <source>
        <strain evidence="5 6">CAU 1574</strain>
    </source>
</reference>
<keyword evidence="2 3" id="KW-0802">TPR repeat</keyword>
<dbReference type="InterPro" id="IPR051012">
    <property type="entry name" value="CellSynth/LPSAsmb/PSIAsmb"/>
</dbReference>
<dbReference type="SUPFAM" id="SSF48452">
    <property type="entry name" value="TPR-like"/>
    <property type="match status" value="1"/>
</dbReference>
<protein>
    <submittedName>
        <fullName evidence="5">Tetratricopeptide repeat protein</fullName>
    </submittedName>
</protein>
<dbReference type="RefSeq" id="WP_192009552.1">
    <property type="nucleotide sequence ID" value="NZ_JACYTQ010000002.1"/>
</dbReference>
<dbReference type="PANTHER" id="PTHR45586">
    <property type="entry name" value="TPR REPEAT-CONTAINING PROTEIN PA4667"/>
    <property type="match status" value="1"/>
</dbReference>
<feature type="repeat" description="TPR" evidence="3">
    <location>
        <begin position="192"/>
        <end position="225"/>
    </location>
</feature>
<dbReference type="EMBL" id="JACYTQ010000002">
    <property type="protein sequence ID" value="MBD8488697.1"/>
    <property type="molecule type" value="Genomic_DNA"/>
</dbReference>
<sequence>MKKSQIILVVVVFVAAAALYSLPRVVVDNADDGEALEQEDMASADSVAQAHSTSIPDSERGTVSTLITNLEKAESKEKITIFADSIASFYVSSGMYDSAAYYLGQSADRYPDMESLEKAGNAFYEAFGFAMDEDKVAHLAGQTRDYLNRVLEKQPDRLDLKTKVAMTHVSSTNPMQGIMMLREVLEEDPQNEQALFNMGILSMQSGQYKRAVERFEELIGYHPENIQGQFYLGVSYFEAKQKNKAKKQLQLVKDMTDDPMIISSVDNYLGQL</sequence>
<feature type="compositionally biased region" description="Polar residues" evidence="4">
    <location>
        <begin position="49"/>
        <end position="59"/>
    </location>
</feature>
<dbReference type="PROSITE" id="PS50005">
    <property type="entry name" value="TPR"/>
    <property type="match status" value="1"/>
</dbReference>
<proteinExistence type="predicted"/>
<comment type="caution">
    <text evidence="5">The sequence shown here is derived from an EMBL/GenBank/DDBJ whole genome shotgun (WGS) entry which is preliminary data.</text>
</comment>
<accession>A0ABR9AIN4</accession>
<evidence type="ECO:0000256" key="3">
    <source>
        <dbReference type="PROSITE-ProRule" id="PRU00339"/>
    </source>
</evidence>
<name>A0ABR9AIN4_9BACT</name>
<evidence type="ECO:0000256" key="2">
    <source>
        <dbReference type="ARBA" id="ARBA00022803"/>
    </source>
</evidence>
<dbReference type="PANTHER" id="PTHR45586:SF1">
    <property type="entry name" value="LIPOPOLYSACCHARIDE ASSEMBLY PROTEIN B"/>
    <property type="match status" value="1"/>
</dbReference>
<dbReference type="Gene3D" id="1.25.40.10">
    <property type="entry name" value="Tetratricopeptide repeat domain"/>
    <property type="match status" value="1"/>
</dbReference>
<keyword evidence="6" id="KW-1185">Reference proteome</keyword>
<gene>
    <name evidence="5" type="ORF">IFO69_08075</name>
</gene>
<feature type="region of interest" description="Disordered" evidence="4">
    <location>
        <begin position="39"/>
        <end position="59"/>
    </location>
</feature>
<organism evidence="5 6">
    <name type="scientific">Echinicola arenosa</name>
    <dbReference type="NCBI Taxonomy" id="2774144"/>
    <lineage>
        <taxon>Bacteria</taxon>
        <taxon>Pseudomonadati</taxon>
        <taxon>Bacteroidota</taxon>
        <taxon>Cytophagia</taxon>
        <taxon>Cytophagales</taxon>
        <taxon>Cyclobacteriaceae</taxon>
        <taxon>Echinicola</taxon>
    </lineage>
</organism>
<dbReference type="SMART" id="SM00028">
    <property type="entry name" value="TPR"/>
    <property type="match status" value="2"/>
</dbReference>
<dbReference type="Pfam" id="PF14559">
    <property type="entry name" value="TPR_19"/>
    <property type="match status" value="1"/>
</dbReference>